<proteinExistence type="predicted"/>
<feature type="transmembrane region" description="Helical" evidence="2">
    <location>
        <begin position="661"/>
        <end position="683"/>
    </location>
</feature>
<evidence type="ECO:0000256" key="2">
    <source>
        <dbReference type="SAM" id="Phobius"/>
    </source>
</evidence>
<sequence length="1364" mass="152205">MSRSSATMFQRSPLPERREYAAHRCQGWYPPALRWWNLALFTFLSWGFIIVLQYFLHKSQTDGGVIFASDINRLPLRRSFVYLYMPTIIAVTFSIYVVWIDNDAKRFEPYRQLSQSAGARGKDSLLLHYTFDFIPAVPFAAAKRGHYLVFWASFATVLTTFGVVPLQAGIFTTQEVTRAFAEPFVLSNRFMHSSLQDADLDLSYAHSAYGILNLNETLPAFMTYDYTLAPFTATSSGYSGSGTWTANTTLYSMDLQCEDVETVTVAKMSELEDYTKPMTRFNDSTGCSCLLGNFNNATIGEVIDTETSMLYANNEDVRVRTFSSFFAGYVAGIRSSTEMIGYALSSAACNGTMLASFVRNRDRATDPPNNITAISCRPNYYEQDVEATVDAVTKSPLGVVYHGQKRALTEGLFNSSIFEETLYTGYRRSEHRGDGLMGRGIPRYLEMIDKLNVTQLQRWSTGWEFPPMAAMAITTSQRPIEGFLDSQVMKDAYGFAYKLLFVRAMVDILETDFATSTREVPGKRLERTEAVVLNLVFTYLVECLLAVISVSAIALLYISTVRSRNHKLRDDPGSLAALMSMVADSAALLANFEELDCCSHDYLKHKLRNEVYMFQSDDHQARIVEAPQSAEAHQRLLEKSRLSSEDELKTVHPTRPVEFRLYTAIPFTALFVVLMTLLAILFVKSRPQGLPLPSKNPVVQNLVVQYLPTATATLIEPMWILINRLLCVLQPLEELRGSKASAPKSLLLNYTSLPPQLTIIKAIRAGHITLASVCVMALLANLLATSFAGLFFQNSLSINHPTQFWPPYEAQFININGSVGPPADGRPIAASLRYSGAYQGGTGEEQFLVSVSNYTRNTTLPSWVDETAMYLPFKTANPTGQAVEDTYKARTKYFSAKSNCKPLKFSEDFLWRMWNVNQSSSDPTRARNKKPDSIFEVKVLDAAGVASTCYAPDNSAEDWGIALGRKSHPIGDDPCPSGKTSADLLTTLVAGRNASEHDWATCRSAVVVGWMRTMQGNCSARVGYNKIPKDFEEANSNNTFLMTCQPTISIGDADVHVDSDGVLQSKASNLIPDVDQSTEAVAKYFTNGPEGLIAQSNSFIFRGQYSGYHNDSFASEYFHLFVNRAAGNLRLTDPTAPLPTYEDVTKPVETAYVRLFAIWLGVNYDLLLVPANVTAKWVEGTVVREEERLFFTVPMFIISEIILGIYVIVSTLVYLRRPGRYLPRMPTSIAAVIALFASSAAVKDLQGTSHMTNKEREQYLKDLDCRYGYGSYVGSDGAVHVGIEKLPYVRYMKEVTFVGSRVEREMRRRREGKEDKQGPRVEYTALERQDEDDERPVSPLEAVSLNTDEGQPGSGQHGPRSKIT</sequence>
<feature type="transmembrane region" description="Helical" evidence="2">
    <location>
        <begin position="768"/>
        <end position="792"/>
    </location>
</feature>
<dbReference type="InterPro" id="IPR021840">
    <property type="entry name" value="DUF3433"/>
</dbReference>
<accession>A0A8H7MMG8</accession>
<evidence type="ECO:0000313" key="4">
    <source>
        <dbReference type="Proteomes" id="UP000651452"/>
    </source>
</evidence>
<reference evidence="3" key="2">
    <citation type="submission" date="2020-09" db="EMBL/GenBank/DDBJ databases">
        <title>Reference genome assembly for Australian Ascochyta lentis isolate Al4.</title>
        <authorList>
            <person name="Lee R.C."/>
            <person name="Farfan-Caceres L.M."/>
            <person name="Debler J.W."/>
            <person name="Williams A.H."/>
            <person name="Henares B.M."/>
        </authorList>
    </citation>
    <scope>NUCLEOTIDE SEQUENCE</scope>
    <source>
        <strain evidence="3">Al4</strain>
    </source>
</reference>
<evidence type="ECO:0000313" key="3">
    <source>
        <dbReference type="EMBL" id="KAF9700765.1"/>
    </source>
</evidence>
<comment type="caution">
    <text evidence="3">The sequence shown here is derived from an EMBL/GenBank/DDBJ whole genome shotgun (WGS) entry which is preliminary data.</text>
</comment>
<keyword evidence="2" id="KW-0812">Transmembrane</keyword>
<dbReference type="PANTHER" id="PTHR37544">
    <property type="entry name" value="SPRAY-RELATED"/>
    <property type="match status" value="1"/>
</dbReference>
<feature type="transmembrane region" description="Helical" evidence="2">
    <location>
        <begin position="35"/>
        <end position="56"/>
    </location>
</feature>
<feature type="region of interest" description="Disordered" evidence="1">
    <location>
        <begin position="1305"/>
        <end position="1364"/>
    </location>
</feature>
<name>A0A8H7MMG8_9PLEO</name>
<feature type="transmembrane region" description="Helical" evidence="2">
    <location>
        <begin position="703"/>
        <end position="722"/>
    </location>
</feature>
<gene>
    <name evidence="3" type="ORF">EKO04_001862</name>
</gene>
<dbReference type="Pfam" id="PF11915">
    <property type="entry name" value="DUF3433"/>
    <property type="match status" value="2"/>
</dbReference>
<dbReference type="OrthoDB" id="3248909at2759"/>
<dbReference type="EMBL" id="RZGK01000003">
    <property type="protein sequence ID" value="KAF9700765.1"/>
    <property type="molecule type" value="Genomic_DNA"/>
</dbReference>
<organism evidence="3 4">
    <name type="scientific">Ascochyta lentis</name>
    <dbReference type="NCBI Taxonomy" id="205686"/>
    <lineage>
        <taxon>Eukaryota</taxon>
        <taxon>Fungi</taxon>
        <taxon>Dikarya</taxon>
        <taxon>Ascomycota</taxon>
        <taxon>Pezizomycotina</taxon>
        <taxon>Dothideomycetes</taxon>
        <taxon>Pleosporomycetidae</taxon>
        <taxon>Pleosporales</taxon>
        <taxon>Pleosporineae</taxon>
        <taxon>Didymellaceae</taxon>
        <taxon>Ascochyta</taxon>
    </lineage>
</organism>
<keyword evidence="2" id="KW-1133">Transmembrane helix</keyword>
<feature type="transmembrane region" description="Helical" evidence="2">
    <location>
        <begin position="536"/>
        <end position="558"/>
    </location>
</feature>
<keyword evidence="2" id="KW-0472">Membrane</keyword>
<keyword evidence="4" id="KW-1185">Reference proteome</keyword>
<dbReference type="Proteomes" id="UP000651452">
    <property type="component" value="Unassembled WGS sequence"/>
</dbReference>
<evidence type="ECO:0000256" key="1">
    <source>
        <dbReference type="SAM" id="MobiDB-lite"/>
    </source>
</evidence>
<feature type="transmembrane region" description="Helical" evidence="2">
    <location>
        <begin position="1189"/>
        <end position="1215"/>
    </location>
</feature>
<reference evidence="3" key="1">
    <citation type="submission" date="2018-12" db="EMBL/GenBank/DDBJ databases">
        <authorList>
            <person name="Syme R.A."/>
            <person name="Farfan-Caceres L."/>
            <person name="Lichtenzveig J."/>
        </authorList>
    </citation>
    <scope>NUCLEOTIDE SEQUENCE</scope>
    <source>
        <strain evidence="3">Al4</strain>
    </source>
</reference>
<dbReference type="PANTHER" id="PTHR37544:SF3">
    <property type="entry name" value="SPRAY"/>
    <property type="match status" value="1"/>
</dbReference>
<feature type="compositionally biased region" description="Basic and acidic residues" evidence="1">
    <location>
        <begin position="1305"/>
        <end position="1319"/>
    </location>
</feature>
<protein>
    <submittedName>
        <fullName evidence="3">Uncharacterized protein</fullName>
    </submittedName>
</protein>
<feature type="transmembrane region" description="Helical" evidence="2">
    <location>
        <begin position="81"/>
        <end position="99"/>
    </location>
</feature>